<dbReference type="AlphaFoldDB" id="A0A4R6PVU5"/>
<evidence type="ECO:0000256" key="2">
    <source>
        <dbReference type="SAM" id="Phobius"/>
    </source>
</evidence>
<evidence type="ECO:0000313" key="3">
    <source>
        <dbReference type="EMBL" id="TDP42834.1"/>
    </source>
</evidence>
<keyword evidence="2" id="KW-0812">Transmembrane</keyword>
<evidence type="ECO:0000256" key="1">
    <source>
        <dbReference type="SAM" id="MobiDB-lite"/>
    </source>
</evidence>
<gene>
    <name evidence="3" type="ORF">DFR75_1011952</name>
</gene>
<dbReference type="Proteomes" id="UP000295087">
    <property type="component" value="Unassembled WGS sequence"/>
</dbReference>
<keyword evidence="2" id="KW-0472">Membrane</keyword>
<keyword evidence="4" id="KW-1185">Reference proteome</keyword>
<feature type="compositionally biased region" description="Polar residues" evidence="1">
    <location>
        <begin position="1"/>
        <end position="23"/>
    </location>
</feature>
<dbReference type="Pfam" id="PF11209">
    <property type="entry name" value="LmeA"/>
    <property type="match status" value="1"/>
</dbReference>
<proteinExistence type="predicted"/>
<keyword evidence="2" id="KW-1133">Transmembrane helix</keyword>
<feature type="transmembrane region" description="Helical" evidence="2">
    <location>
        <begin position="32"/>
        <end position="54"/>
    </location>
</feature>
<organism evidence="3 4">
    <name type="scientific">Nocardia ignorata</name>
    <dbReference type="NCBI Taxonomy" id="145285"/>
    <lineage>
        <taxon>Bacteria</taxon>
        <taxon>Bacillati</taxon>
        <taxon>Actinomycetota</taxon>
        <taxon>Actinomycetes</taxon>
        <taxon>Mycobacteriales</taxon>
        <taxon>Nocardiaceae</taxon>
        <taxon>Nocardia</taxon>
    </lineage>
</organism>
<reference evidence="3 4" key="1">
    <citation type="submission" date="2019-03" db="EMBL/GenBank/DDBJ databases">
        <title>Genomic Encyclopedia of Type Strains, Phase IV (KMG-IV): sequencing the most valuable type-strain genomes for metagenomic binning, comparative biology and taxonomic classification.</title>
        <authorList>
            <person name="Goeker M."/>
        </authorList>
    </citation>
    <scope>NUCLEOTIDE SEQUENCE [LARGE SCALE GENOMIC DNA]</scope>
    <source>
        <strain evidence="3 4">DSM 44496</strain>
    </source>
</reference>
<comment type="caution">
    <text evidence="3">The sequence shown here is derived from an EMBL/GenBank/DDBJ whole genome shotgun (WGS) entry which is preliminary data.</text>
</comment>
<name>A0A4R6PVU5_NOCIG</name>
<dbReference type="InterPro" id="IPR021373">
    <property type="entry name" value="DUF2993"/>
</dbReference>
<feature type="region of interest" description="Disordered" evidence="1">
    <location>
        <begin position="1"/>
        <end position="24"/>
    </location>
</feature>
<accession>A0A4R6PVU5</accession>
<sequence length="259" mass="27336">MASSERTQKSPGESTVMSTQTPQRPKVRRRTLVIALAVVAVLLVGTIVATEAYARHQISRCISSQFEQEMGSSIDVSFGPKPMLITYLDGKVGSLSIDSEDNKFGPAVGMVVHAKFSDIELADRGRGGATVGSSSAEVTWNNDGIRQTLGTMVSGVSSSASSDVLTLDVLGGLAQLQVQPMVRNGNVEVETKSAQLLGIGLPTDLVQGIVETFTQSLQSYPLGLRAQQVDVTDDGVVVHLSGGRTVLESSGRSDAELRC</sequence>
<protein>
    <submittedName>
        <fullName evidence="3">DUF2993 family protein</fullName>
    </submittedName>
</protein>
<dbReference type="EMBL" id="SNXK01000001">
    <property type="protein sequence ID" value="TDP42834.1"/>
    <property type="molecule type" value="Genomic_DNA"/>
</dbReference>
<evidence type="ECO:0000313" key="4">
    <source>
        <dbReference type="Proteomes" id="UP000295087"/>
    </source>
</evidence>